<evidence type="ECO:0000256" key="2">
    <source>
        <dbReference type="ARBA" id="ARBA00023125"/>
    </source>
</evidence>
<comment type="caution">
    <text evidence="7">The sequence shown here is derived from an EMBL/GenBank/DDBJ whole genome shotgun (WGS) entry which is preliminary data.</text>
</comment>
<dbReference type="EMBL" id="JBDODL010001942">
    <property type="protein sequence ID" value="MES1921922.1"/>
    <property type="molecule type" value="Genomic_DNA"/>
</dbReference>
<accession>A0ABV2ARE3</accession>
<dbReference type="InterPro" id="IPR017930">
    <property type="entry name" value="Myb_dom"/>
</dbReference>
<dbReference type="InterPro" id="IPR009057">
    <property type="entry name" value="Homeodomain-like_sf"/>
</dbReference>
<evidence type="ECO:0000259" key="5">
    <source>
        <dbReference type="PROSITE" id="PS50090"/>
    </source>
</evidence>
<dbReference type="SMART" id="SM00717">
    <property type="entry name" value="SANT"/>
    <property type="match status" value="2"/>
</dbReference>
<feature type="domain" description="Myb-like" evidence="5">
    <location>
        <begin position="61"/>
        <end position="112"/>
    </location>
</feature>
<dbReference type="PROSITE" id="PS50090">
    <property type="entry name" value="MYB_LIKE"/>
    <property type="match status" value="2"/>
</dbReference>
<feature type="domain" description="Myb-like" evidence="5">
    <location>
        <begin position="9"/>
        <end position="60"/>
    </location>
</feature>
<reference evidence="7 8" key="1">
    <citation type="journal article" date="2024" name="BMC Biol.">
        <title>Comparative genomics of Ascetosporea gives new insight into the evolutionary basis for animal parasitism in Rhizaria.</title>
        <authorList>
            <person name="Hiltunen Thoren M."/>
            <person name="Onut-Brannstrom I."/>
            <person name="Alfjorden A."/>
            <person name="Peckova H."/>
            <person name="Swords F."/>
            <person name="Hooper C."/>
            <person name="Holzer A.S."/>
            <person name="Bass D."/>
            <person name="Burki F."/>
        </authorList>
    </citation>
    <scope>NUCLEOTIDE SEQUENCE [LARGE SCALE GENOMIC DNA]</scope>
    <source>
        <strain evidence="7">20-A016</strain>
    </source>
</reference>
<keyword evidence="3" id="KW-0804">Transcription</keyword>
<dbReference type="PROSITE" id="PS51294">
    <property type="entry name" value="HTH_MYB"/>
    <property type="match status" value="2"/>
</dbReference>
<evidence type="ECO:0000259" key="6">
    <source>
        <dbReference type="PROSITE" id="PS51294"/>
    </source>
</evidence>
<evidence type="ECO:0000256" key="3">
    <source>
        <dbReference type="ARBA" id="ARBA00023163"/>
    </source>
</evidence>
<dbReference type="CDD" id="cd00167">
    <property type="entry name" value="SANT"/>
    <property type="match status" value="2"/>
</dbReference>
<name>A0ABV2ARE3_9EUKA</name>
<evidence type="ECO:0000256" key="1">
    <source>
        <dbReference type="ARBA" id="ARBA00023015"/>
    </source>
</evidence>
<organism evidence="7 8">
    <name type="scientific">Bonamia ostreae</name>
    <dbReference type="NCBI Taxonomy" id="126728"/>
    <lineage>
        <taxon>Eukaryota</taxon>
        <taxon>Sar</taxon>
        <taxon>Rhizaria</taxon>
        <taxon>Endomyxa</taxon>
        <taxon>Ascetosporea</taxon>
        <taxon>Haplosporida</taxon>
        <taxon>Bonamia</taxon>
    </lineage>
</organism>
<dbReference type="Proteomes" id="UP001439008">
    <property type="component" value="Unassembled WGS sequence"/>
</dbReference>
<dbReference type="InterPro" id="IPR051575">
    <property type="entry name" value="Myb-like_DNA-bd"/>
</dbReference>
<keyword evidence="8" id="KW-1185">Reference proteome</keyword>
<evidence type="ECO:0000313" key="8">
    <source>
        <dbReference type="Proteomes" id="UP001439008"/>
    </source>
</evidence>
<dbReference type="SUPFAM" id="SSF46689">
    <property type="entry name" value="Homeodomain-like"/>
    <property type="match status" value="2"/>
</dbReference>
<keyword evidence="4" id="KW-0539">Nucleus</keyword>
<dbReference type="Pfam" id="PF00249">
    <property type="entry name" value="Myb_DNA-binding"/>
    <property type="match status" value="2"/>
</dbReference>
<protein>
    <submittedName>
        <fullName evidence="7">Uncharacterized protein</fullName>
    </submittedName>
</protein>
<dbReference type="InterPro" id="IPR001005">
    <property type="entry name" value="SANT/Myb"/>
</dbReference>
<keyword evidence="2" id="KW-0238">DNA-binding</keyword>
<feature type="domain" description="HTH myb-type" evidence="6">
    <location>
        <begin position="9"/>
        <end position="64"/>
    </location>
</feature>
<dbReference type="Gene3D" id="1.10.10.60">
    <property type="entry name" value="Homeodomain-like"/>
    <property type="match status" value="2"/>
</dbReference>
<feature type="domain" description="HTH myb-type" evidence="6">
    <location>
        <begin position="65"/>
        <end position="114"/>
    </location>
</feature>
<proteinExistence type="predicted"/>
<dbReference type="PANTHER" id="PTHR46621">
    <property type="entry name" value="SNRNA-ACTIVATING PROTEIN COMPLEX SUBUNIT 4"/>
    <property type="match status" value="1"/>
</dbReference>
<evidence type="ECO:0000256" key="4">
    <source>
        <dbReference type="ARBA" id="ARBA00023242"/>
    </source>
</evidence>
<evidence type="ECO:0000313" key="7">
    <source>
        <dbReference type="EMBL" id="MES1921922.1"/>
    </source>
</evidence>
<gene>
    <name evidence="7" type="ORF">MHBO_003450</name>
</gene>
<dbReference type="PANTHER" id="PTHR46621:SF1">
    <property type="entry name" value="SNRNA-ACTIVATING PROTEIN COMPLEX SUBUNIT 4"/>
    <property type="match status" value="1"/>
</dbReference>
<sequence>MNRWKKTTNPNINKGNFALEEDIRIILAKRIYGDGNWKDVVKHVPKRTDMKCRERYCNVLDNRINKSRWTVFEDNKLNRLVKRFGTGKWSVIAKEMEGRTDNQIWRRWKLLNSL</sequence>
<keyword evidence="1" id="KW-0805">Transcription regulation</keyword>